<evidence type="ECO:0000256" key="6">
    <source>
        <dbReference type="ARBA" id="ARBA00022779"/>
    </source>
</evidence>
<dbReference type="EMBL" id="CP154858">
    <property type="protein sequence ID" value="XDT72754.1"/>
    <property type="molecule type" value="Genomic_DNA"/>
</dbReference>
<evidence type="ECO:0000256" key="12">
    <source>
        <dbReference type="SAM" id="MobiDB-lite"/>
    </source>
</evidence>
<dbReference type="GO" id="GO:0009288">
    <property type="term" value="C:bacterial-type flagellum"/>
    <property type="evidence" value="ECO:0007669"/>
    <property type="project" value="InterPro"/>
</dbReference>
<protein>
    <recommendedName>
        <fullName evidence="3 10">Protein phosphatase CheZ</fullName>
        <ecNumber evidence="10">3.1.3.-</ecNumber>
    </recommendedName>
    <alternativeName>
        <fullName evidence="9 10">Chemotaxis protein CheZ</fullName>
    </alternativeName>
</protein>
<evidence type="ECO:0000256" key="10">
    <source>
        <dbReference type="PIRNR" id="PIRNR002884"/>
    </source>
</evidence>
<dbReference type="RefSeq" id="WP_369601758.1">
    <property type="nucleotide sequence ID" value="NZ_CP154858.1"/>
</dbReference>
<evidence type="ECO:0000256" key="11">
    <source>
        <dbReference type="PIRSR" id="PIRSR002884-1"/>
    </source>
</evidence>
<dbReference type="Gene3D" id="1.10.287.500">
    <property type="entry name" value="Helix hairpin bin"/>
    <property type="match status" value="1"/>
</dbReference>
<keyword evidence="6 10" id="KW-0283">Flagellar rotation</keyword>
<dbReference type="GO" id="GO:0050920">
    <property type="term" value="P:regulation of chemotaxis"/>
    <property type="evidence" value="ECO:0007669"/>
    <property type="project" value="InterPro"/>
</dbReference>
<dbReference type="PANTHER" id="PTHR43693">
    <property type="entry name" value="PROTEIN PHOSPHATASE CHEZ"/>
    <property type="match status" value="1"/>
</dbReference>
<evidence type="ECO:0000256" key="3">
    <source>
        <dbReference type="ARBA" id="ARBA00018484"/>
    </source>
</evidence>
<dbReference type="KEGG" id="tcd:AAIA72_01860"/>
<name>A0AB39UXN6_9GAMM</name>
<dbReference type="InterPro" id="IPR050992">
    <property type="entry name" value="CheZ_family_phosphatases"/>
</dbReference>
<dbReference type="PIRSF" id="PIRSF002884">
    <property type="entry name" value="CheZ"/>
    <property type="match status" value="1"/>
</dbReference>
<comment type="subunit">
    <text evidence="10">Homodimer.</text>
</comment>
<keyword evidence="8 10" id="KW-0904">Protein phosphatase</keyword>
<keyword evidence="5 10" id="KW-0145">Chemotaxis</keyword>
<comment type="function">
    <text evidence="10">Plays an important role in bacterial chemotaxis signal transduction pathway by accelerating the dephosphorylation of phosphorylated CheY (CheY-P).</text>
</comment>
<organism evidence="13">
    <name type="scientific">Thermohahella caldifontis</name>
    <dbReference type="NCBI Taxonomy" id="3142973"/>
    <lineage>
        <taxon>Bacteria</taxon>
        <taxon>Pseudomonadati</taxon>
        <taxon>Pseudomonadota</taxon>
        <taxon>Gammaproteobacteria</taxon>
        <taxon>Oceanospirillales</taxon>
        <taxon>Hahellaceae</taxon>
        <taxon>Thermohahella</taxon>
    </lineage>
</organism>
<dbReference type="InterPro" id="IPR007439">
    <property type="entry name" value="Chemotax_Pase_CheZ"/>
</dbReference>
<comment type="similarity">
    <text evidence="2 10">Belongs to the CheZ family.</text>
</comment>
<evidence type="ECO:0000256" key="1">
    <source>
        <dbReference type="ARBA" id="ARBA00004496"/>
    </source>
</evidence>
<sequence>MTDEKQGVPATDTSEFEMQMSQQAEELLSHIQKGDFAAAVQVIGALNETRDKTLYREVGRLTRTLHDSIRNFHIDAGTKAQREEMSKIADASDRLAYVVDMTNKAANKTLDLVEAAMPIASELKNEAHDLRQEWERLRRKEMTPDEFRELYKRIDRFLADLEGKSDQVYGYLSDILMAQDFQDLTGQVIQKVTDLVRQVEDNLVKLVAMAGKVDKITGIRHEFEEKEKDDSEGHGPQIKAAEMDDVVSGQDDVDDLLSSLGF</sequence>
<keyword evidence="7 10" id="KW-0378">Hydrolase</keyword>
<gene>
    <name evidence="13" type="ORF">AAIA72_01860</name>
</gene>
<accession>A0AB39UXN6</accession>
<dbReference type="PANTHER" id="PTHR43693:SF1">
    <property type="entry name" value="PROTEIN PHOSPHATASE CHEZ"/>
    <property type="match status" value="1"/>
</dbReference>
<feature type="region of interest" description="Disordered" evidence="12">
    <location>
        <begin position="224"/>
        <end position="249"/>
    </location>
</feature>
<feature type="compositionally biased region" description="Basic and acidic residues" evidence="12">
    <location>
        <begin position="224"/>
        <end position="233"/>
    </location>
</feature>
<dbReference type="SUPFAM" id="SSF75708">
    <property type="entry name" value="Chemotaxis phosphatase CheZ"/>
    <property type="match status" value="1"/>
</dbReference>
<proteinExistence type="inferred from homology"/>
<keyword evidence="4 10" id="KW-0963">Cytoplasm</keyword>
<dbReference type="GO" id="GO:0006935">
    <property type="term" value="P:chemotaxis"/>
    <property type="evidence" value="ECO:0007669"/>
    <property type="project" value="UniProtKB-KW"/>
</dbReference>
<evidence type="ECO:0000256" key="9">
    <source>
        <dbReference type="ARBA" id="ARBA00029599"/>
    </source>
</evidence>
<feature type="site" description="Enhances dephosphorylation of CheY-P" evidence="11">
    <location>
        <position position="187"/>
    </location>
</feature>
<comment type="subcellular location">
    <subcellularLocation>
        <location evidence="1 10">Cytoplasm</location>
    </subcellularLocation>
</comment>
<evidence type="ECO:0000256" key="7">
    <source>
        <dbReference type="ARBA" id="ARBA00022801"/>
    </source>
</evidence>
<dbReference type="GO" id="GO:0005737">
    <property type="term" value="C:cytoplasm"/>
    <property type="evidence" value="ECO:0007669"/>
    <property type="project" value="UniProtKB-SubCell"/>
</dbReference>
<evidence type="ECO:0000256" key="4">
    <source>
        <dbReference type="ARBA" id="ARBA00022490"/>
    </source>
</evidence>
<dbReference type="AlphaFoldDB" id="A0AB39UXN6"/>
<evidence type="ECO:0000256" key="2">
    <source>
        <dbReference type="ARBA" id="ARBA00005908"/>
    </source>
</evidence>
<evidence type="ECO:0000256" key="5">
    <source>
        <dbReference type="ARBA" id="ARBA00022500"/>
    </source>
</evidence>
<dbReference type="Pfam" id="PF04344">
    <property type="entry name" value="CheZ"/>
    <property type="match status" value="1"/>
</dbReference>
<dbReference type="EC" id="3.1.3.-" evidence="10"/>
<dbReference type="GO" id="GO:0004721">
    <property type="term" value="F:phosphoprotein phosphatase activity"/>
    <property type="evidence" value="ECO:0007669"/>
    <property type="project" value="UniProtKB-KW"/>
</dbReference>
<evidence type="ECO:0000256" key="8">
    <source>
        <dbReference type="ARBA" id="ARBA00022912"/>
    </source>
</evidence>
<dbReference type="GO" id="GO:0097588">
    <property type="term" value="P:archaeal or bacterial-type flagellum-dependent cell motility"/>
    <property type="evidence" value="ECO:0007669"/>
    <property type="project" value="UniProtKB-KW"/>
</dbReference>
<reference evidence="13" key="1">
    <citation type="submission" date="2024-05" db="EMBL/GenBank/DDBJ databases">
        <title>Genome sequencing of novel strain.</title>
        <authorList>
            <person name="Ganbat D."/>
            <person name="Ganbat S."/>
            <person name="Lee S.-J."/>
        </authorList>
    </citation>
    <scope>NUCLEOTIDE SEQUENCE</scope>
    <source>
        <strain evidence="13">SMD15-11</strain>
    </source>
</reference>
<evidence type="ECO:0000313" key="13">
    <source>
        <dbReference type="EMBL" id="XDT72754.1"/>
    </source>
</evidence>